<keyword evidence="1 3" id="KW-0853">WD repeat</keyword>
<proteinExistence type="predicted"/>
<dbReference type="InterPro" id="IPR036322">
    <property type="entry name" value="WD40_repeat_dom_sf"/>
</dbReference>
<feature type="compositionally biased region" description="Polar residues" evidence="4">
    <location>
        <begin position="103"/>
        <end position="116"/>
    </location>
</feature>
<dbReference type="PANTHER" id="PTHR19848">
    <property type="entry name" value="WD40 REPEAT PROTEIN"/>
    <property type="match status" value="1"/>
</dbReference>
<evidence type="ECO:0000256" key="1">
    <source>
        <dbReference type="ARBA" id="ARBA00022574"/>
    </source>
</evidence>
<feature type="compositionally biased region" description="Polar residues" evidence="4">
    <location>
        <begin position="490"/>
        <end position="499"/>
    </location>
</feature>
<organism evidence="6 7">
    <name type="scientific">Stachybotrys elegans</name>
    <dbReference type="NCBI Taxonomy" id="80388"/>
    <lineage>
        <taxon>Eukaryota</taxon>
        <taxon>Fungi</taxon>
        <taxon>Dikarya</taxon>
        <taxon>Ascomycota</taxon>
        <taxon>Pezizomycotina</taxon>
        <taxon>Sordariomycetes</taxon>
        <taxon>Hypocreomycetidae</taxon>
        <taxon>Hypocreales</taxon>
        <taxon>Stachybotryaceae</taxon>
        <taxon>Stachybotrys</taxon>
    </lineage>
</organism>
<keyword evidence="2" id="KW-0677">Repeat</keyword>
<dbReference type="AlphaFoldDB" id="A0A8K0SL84"/>
<feature type="region of interest" description="Disordered" evidence="4">
    <location>
        <begin position="1"/>
        <end position="124"/>
    </location>
</feature>
<dbReference type="Pfam" id="PF23798">
    <property type="entry name" value="Beta-prop_SPT8"/>
    <property type="match status" value="2"/>
</dbReference>
<feature type="region of interest" description="Disordered" evidence="4">
    <location>
        <begin position="322"/>
        <end position="411"/>
    </location>
</feature>
<reference evidence="6" key="1">
    <citation type="journal article" date="2021" name="Nat. Commun.">
        <title>Genetic determinants of endophytism in the Arabidopsis root mycobiome.</title>
        <authorList>
            <person name="Mesny F."/>
            <person name="Miyauchi S."/>
            <person name="Thiergart T."/>
            <person name="Pickel B."/>
            <person name="Atanasova L."/>
            <person name="Karlsson M."/>
            <person name="Huettel B."/>
            <person name="Barry K.W."/>
            <person name="Haridas S."/>
            <person name="Chen C."/>
            <person name="Bauer D."/>
            <person name="Andreopoulos W."/>
            <person name="Pangilinan J."/>
            <person name="LaButti K."/>
            <person name="Riley R."/>
            <person name="Lipzen A."/>
            <person name="Clum A."/>
            <person name="Drula E."/>
            <person name="Henrissat B."/>
            <person name="Kohler A."/>
            <person name="Grigoriev I.V."/>
            <person name="Martin F.M."/>
            <person name="Hacquard S."/>
        </authorList>
    </citation>
    <scope>NUCLEOTIDE SEQUENCE</scope>
    <source>
        <strain evidence="6">MPI-CAGE-CH-0235</strain>
    </source>
</reference>
<evidence type="ECO:0000259" key="5">
    <source>
        <dbReference type="Pfam" id="PF23798"/>
    </source>
</evidence>
<feature type="compositionally biased region" description="Acidic residues" evidence="4">
    <location>
        <begin position="16"/>
        <end position="85"/>
    </location>
</feature>
<dbReference type="SMART" id="SM00320">
    <property type="entry name" value="WD40"/>
    <property type="match status" value="6"/>
</dbReference>
<dbReference type="PANTHER" id="PTHR19848:SF8">
    <property type="entry name" value="F-BOX AND WD REPEAT DOMAIN CONTAINING 7"/>
    <property type="match status" value="1"/>
</dbReference>
<dbReference type="PROSITE" id="PS50082">
    <property type="entry name" value="WD_REPEATS_2"/>
    <property type="match status" value="1"/>
</dbReference>
<dbReference type="InterPro" id="IPR057544">
    <property type="entry name" value="Beta-prop_SPT8"/>
</dbReference>
<dbReference type="Gene3D" id="2.130.10.10">
    <property type="entry name" value="YVTN repeat-like/Quinoprotein amine dehydrogenase"/>
    <property type="match status" value="2"/>
</dbReference>
<dbReference type="SUPFAM" id="SSF50978">
    <property type="entry name" value="WD40 repeat-like"/>
    <property type="match status" value="1"/>
</dbReference>
<feature type="compositionally biased region" description="Polar residues" evidence="4">
    <location>
        <begin position="337"/>
        <end position="346"/>
    </location>
</feature>
<dbReference type="PROSITE" id="PS50294">
    <property type="entry name" value="WD_REPEATS_REGION"/>
    <property type="match status" value="1"/>
</dbReference>
<dbReference type="EMBL" id="JAGPNK010000015">
    <property type="protein sequence ID" value="KAH7308713.1"/>
    <property type="molecule type" value="Genomic_DNA"/>
</dbReference>
<feature type="compositionally biased region" description="Basic and acidic residues" evidence="4">
    <location>
        <begin position="504"/>
        <end position="520"/>
    </location>
</feature>
<keyword evidence="7" id="KW-1185">Reference proteome</keyword>
<sequence length="734" mass="78507">MDEEDRFSASSGESERDNEPDEVMEDVDEGDNDAEPDEDNNEDDEEDEGDNDNDNEPEAEAEAEAEGEAEAEAEAEAEGEAEAETETQAGRETDNGDEKGKAISQSESRQKSSTPAPTAPLRLRPTVRPEALHARLYDIVPTMAAPQSTSVNAMAITPDMRYWFTGGSDGYIRKYDGPGTINGKLTLTVAQKHPFVDSVTKAGILMSYWENEEPLPPGRGDQEHILSPVYSLAVHSDALWLLSGLESGGINLQSVRHDEGKKIYCLRGHTNAVSVLTLAQDEKSVLSGAWDKNIFDWDLNTGQKKRSFDGSGGQISAIELRPASGDPIPAGADELPPSTTISTNNGAPPVGAGLTNGFQASDLGTMDKPASLGGDDRASPAHESLFGGSDAGSLFGETAGDAPFGHDDDEYNAAIDIMPGHEGGMDHSADMAMTTLEMNKDVEKEPAPAVQPPPSGGDAMDIDAPSQQDFPGATTTQGSLDASVGASVLPDTSQQTQQAQENRSQNDQDRDDAQNNRELDQQLQQSAVAADSASGAQGQSSPILLSSQPPKPQYDPTQTSSTTFLSATIDGPIRLWDRRVQNPVARISNRVGVPPWCMSACWSPDGNKIYAGRRNGTVEEFDVRKAQRGWTPERVLKFPAGSGAVSAVKPMVNGRHLVCASHDIIRLYDLQDTRAFKHSTVPFLIIPGPPRAGVISSLYIDPTSRFMLSAAGTRGWEGTSTEVLIGYEINVLGD</sequence>
<dbReference type="OrthoDB" id="10260946at2759"/>
<name>A0A8K0SL84_9HYPO</name>
<feature type="domain" description="Transcription factor spt8 beta-propeller" evidence="5">
    <location>
        <begin position="137"/>
        <end position="323"/>
    </location>
</feature>
<feature type="compositionally biased region" description="Low complexity" evidence="4">
    <location>
        <begin position="521"/>
        <end position="548"/>
    </location>
</feature>
<feature type="compositionally biased region" description="Polar residues" evidence="4">
    <location>
        <begin position="465"/>
        <end position="480"/>
    </location>
</feature>
<feature type="repeat" description="WD" evidence="3">
    <location>
        <begin position="266"/>
        <end position="307"/>
    </location>
</feature>
<evidence type="ECO:0000313" key="7">
    <source>
        <dbReference type="Proteomes" id="UP000813444"/>
    </source>
</evidence>
<gene>
    <name evidence="6" type="ORF">B0I35DRAFT_515787</name>
</gene>
<protein>
    <submittedName>
        <fullName evidence="6">WD40-repeat-containing domain protein</fullName>
    </submittedName>
</protein>
<dbReference type="Proteomes" id="UP000813444">
    <property type="component" value="Unassembled WGS sequence"/>
</dbReference>
<dbReference type="InterPro" id="IPR001680">
    <property type="entry name" value="WD40_rpt"/>
</dbReference>
<evidence type="ECO:0000256" key="4">
    <source>
        <dbReference type="SAM" id="MobiDB-lite"/>
    </source>
</evidence>
<feature type="domain" description="Transcription factor spt8 beta-propeller" evidence="5">
    <location>
        <begin position="530"/>
        <end position="730"/>
    </location>
</feature>
<feature type="compositionally biased region" description="Polar residues" evidence="4">
    <location>
        <begin position="555"/>
        <end position="565"/>
    </location>
</feature>
<evidence type="ECO:0000256" key="3">
    <source>
        <dbReference type="PROSITE-ProRule" id="PRU00221"/>
    </source>
</evidence>
<comment type="caution">
    <text evidence="6">The sequence shown here is derived from an EMBL/GenBank/DDBJ whole genome shotgun (WGS) entry which is preliminary data.</text>
</comment>
<evidence type="ECO:0000256" key="2">
    <source>
        <dbReference type="ARBA" id="ARBA00022737"/>
    </source>
</evidence>
<dbReference type="InterPro" id="IPR015943">
    <property type="entry name" value="WD40/YVTN_repeat-like_dom_sf"/>
</dbReference>
<accession>A0A8K0SL84</accession>
<feature type="compositionally biased region" description="Basic and acidic residues" evidence="4">
    <location>
        <begin position="89"/>
        <end position="101"/>
    </location>
</feature>
<evidence type="ECO:0000313" key="6">
    <source>
        <dbReference type="EMBL" id="KAH7308713.1"/>
    </source>
</evidence>
<feature type="region of interest" description="Disordered" evidence="4">
    <location>
        <begin position="442"/>
        <end position="565"/>
    </location>
</feature>